<evidence type="ECO:0008006" key="3">
    <source>
        <dbReference type="Google" id="ProtNLM"/>
    </source>
</evidence>
<dbReference type="Proteomes" id="UP000306585">
    <property type="component" value="Unassembled WGS sequence"/>
</dbReference>
<organism evidence="1 2">
    <name type="scientific">Mariprofundus erugo</name>
    <dbReference type="NCBI Taxonomy" id="2528639"/>
    <lineage>
        <taxon>Bacteria</taxon>
        <taxon>Pseudomonadati</taxon>
        <taxon>Pseudomonadota</taxon>
        <taxon>Candidatius Mariprofundia</taxon>
        <taxon>Mariprofundales</taxon>
        <taxon>Mariprofundaceae</taxon>
        <taxon>Mariprofundus</taxon>
    </lineage>
</organism>
<proteinExistence type="predicted"/>
<accession>A0A5R9GQE1</accession>
<evidence type="ECO:0000313" key="2">
    <source>
        <dbReference type="Proteomes" id="UP000306585"/>
    </source>
</evidence>
<dbReference type="RefSeq" id="WP_138239678.1">
    <property type="nucleotide sequence ID" value="NZ_VBRY01000009.1"/>
</dbReference>
<protein>
    <recommendedName>
        <fullName evidence="3">pEK499-p136 HEPN domain-containing protein</fullName>
    </recommendedName>
</protein>
<name>A0A5R9GQE1_9PROT</name>
<evidence type="ECO:0000313" key="1">
    <source>
        <dbReference type="EMBL" id="TLS66497.1"/>
    </source>
</evidence>
<keyword evidence="2" id="KW-1185">Reference proteome</keyword>
<sequence length="209" mass="23469">MSAYKDYIRDYPTRCLALLDALDAIESQRVQLPKGLANIRKHNVTYILSLASTGIVVPWERLQKRHRSGDSVQFSESVCKLERLKGSCFIGSEVWPEQATGSWKFRKGLKKDSDVDGWALSAASMTKAKTSSCVLRVLRNALAHGNISVLGDPIDQIVFYSKEHDADDADYQLVVVSVSDFVKFLRYWIEFISVIEIPSMTFSDLDNAA</sequence>
<gene>
    <name evidence="1" type="ORF">FEF65_10030</name>
</gene>
<comment type="caution">
    <text evidence="1">The sequence shown here is derived from an EMBL/GenBank/DDBJ whole genome shotgun (WGS) entry which is preliminary data.</text>
</comment>
<reference evidence="1 2" key="1">
    <citation type="journal article" date="2019" name="Appl. Environ. Microbiol.">
        <title>Environmental Evidence and Genomic Insight of Iron-oxidizing Bacteria Preference Towards More Corrosion Resistant Stainless Steel at Higher Salinities.</title>
        <authorList>
            <person name="Garrison C.E."/>
            <person name="Price K.A."/>
            <person name="Field E.K."/>
        </authorList>
    </citation>
    <scope>NUCLEOTIDE SEQUENCE [LARGE SCALE GENOMIC DNA]</scope>
    <source>
        <strain evidence="1 2">P3</strain>
    </source>
</reference>
<dbReference type="EMBL" id="VBRY01000009">
    <property type="protein sequence ID" value="TLS66497.1"/>
    <property type="molecule type" value="Genomic_DNA"/>
</dbReference>
<dbReference type="AlphaFoldDB" id="A0A5R9GQE1"/>